<dbReference type="InterPro" id="IPR016187">
    <property type="entry name" value="CTDL_fold"/>
</dbReference>
<dbReference type="Pfam" id="PF00002">
    <property type="entry name" value="7tm_2"/>
    <property type="match status" value="1"/>
</dbReference>
<dbReference type="Pfam" id="PF00754">
    <property type="entry name" value="F5_F8_type_C"/>
    <property type="match status" value="1"/>
</dbReference>
<dbReference type="SMART" id="SM00060">
    <property type="entry name" value="FN3"/>
    <property type="match status" value="7"/>
</dbReference>
<dbReference type="Gene3D" id="2.60.40.10">
    <property type="entry name" value="Immunoglobulins"/>
    <property type="match status" value="3"/>
</dbReference>
<dbReference type="PROSITE" id="PS50022">
    <property type="entry name" value="FA58C_3"/>
    <property type="match status" value="1"/>
</dbReference>
<feature type="domain" description="F5/8 type C" evidence="7">
    <location>
        <begin position="128"/>
        <end position="282"/>
    </location>
</feature>
<dbReference type="InterPro" id="IPR013783">
    <property type="entry name" value="Ig-like_fold"/>
</dbReference>
<dbReference type="SUPFAM" id="SSF56436">
    <property type="entry name" value="C-type lectin-like"/>
    <property type="match status" value="4"/>
</dbReference>
<dbReference type="PANTHER" id="PTHR46708:SF2">
    <property type="entry name" value="FIBRONECTIN TYPE-III DOMAIN-CONTAINING PROTEIN"/>
    <property type="match status" value="1"/>
</dbReference>
<dbReference type="GO" id="GO:0007166">
    <property type="term" value="P:cell surface receptor signaling pathway"/>
    <property type="evidence" value="ECO:0007669"/>
    <property type="project" value="InterPro"/>
</dbReference>
<dbReference type="PROSITE" id="PS50853">
    <property type="entry name" value="FN3"/>
    <property type="match status" value="3"/>
</dbReference>
<feature type="transmembrane region" description="Helical" evidence="6">
    <location>
        <begin position="1772"/>
        <end position="1792"/>
    </location>
</feature>
<dbReference type="InterPro" id="IPR000421">
    <property type="entry name" value="FA58C"/>
</dbReference>
<feature type="domain" description="G-protein coupled receptors family 2 profile 2" evidence="9">
    <location>
        <begin position="1570"/>
        <end position="1822"/>
    </location>
</feature>
<evidence type="ECO:0000256" key="4">
    <source>
        <dbReference type="ARBA" id="ARBA00022989"/>
    </source>
</evidence>
<evidence type="ECO:0000313" key="11">
    <source>
        <dbReference type="EMBL" id="GFU11235.1"/>
    </source>
</evidence>
<dbReference type="Proteomes" id="UP000887013">
    <property type="component" value="Unassembled WGS sequence"/>
</dbReference>
<accession>A0A8X6UF98</accession>
<dbReference type="InterPro" id="IPR003961">
    <property type="entry name" value="FN3_dom"/>
</dbReference>
<evidence type="ECO:0000259" key="9">
    <source>
        <dbReference type="PROSITE" id="PS50261"/>
    </source>
</evidence>
<keyword evidence="2 6" id="KW-0812">Transmembrane</keyword>
<organism evidence="11 12">
    <name type="scientific">Nephila pilipes</name>
    <name type="common">Giant wood spider</name>
    <name type="synonym">Nephila maculata</name>
    <dbReference type="NCBI Taxonomy" id="299642"/>
    <lineage>
        <taxon>Eukaryota</taxon>
        <taxon>Metazoa</taxon>
        <taxon>Ecdysozoa</taxon>
        <taxon>Arthropoda</taxon>
        <taxon>Chelicerata</taxon>
        <taxon>Arachnida</taxon>
        <taxon>Araneae</taxon>
        <taxon>Araneomorphae</taxon>
        <taxon>Entelegynae</taxon>
        <taxon>Araneoidea</taxon>
        <taxon>Nephilidae</taxon>
        <taxon>Nephila</taxon>
    </lineage>
</organism>
<protein>
    <submittedName>
        <fullName evidence="11">C-type lectin domain-containing protein</fullName>
    </submittedName>
</protein>
<proteinExistence type="predicted"/>
<dbReference type="SUPFAM" id="SSF49265">
    <property type="entry name" value="Fibronectin type III"/>
    <property type="match status" value="2"/>
</dbReference>
<evidence type="ECO:0000259" key="10">
    <source>
        <dbReference type="PROSITE" id="PS50853"/>
    </source>
</evidence>
<dbReference type="OrthoDB" id="2142683at2759"/>
<dbReference type="SMART" id="SM00231">
    <property type="entry name" value="FA58C"/>
    <property type="match status" value="1"/>
</dbReference>
<evidence type="ECO:0000256" key="3">
    <source>
        <dbReference type="ARBA" id="ARBA00022737"/>
    </source>
</evidence>
<dbReference type="EMBL" id="BMAW01125188">
    <property type="protein sequence ID" value="GFU11235.1"/>
    <property type="molecule type" value="Genomic_DNA"/>
</dbReference>
<dbReference type="InterPro" id="IPR050991">
    <property type="entry name" value="ECM_Regulatory_Proteins"/>
</dbReference>
<feature type="domain" description="C-type lectin" evidence="8">
    <location>
        <begin position="717"/>
        <end position="828"/>
    </location>
</feature>
<feature type="transmembrane region" description="Helical" evidence="6">
    <location>
        <begin position="1798"/>
        <end position="1817"/>
    </location>
</feature>
<evidence type="ECO:0000256" key="2">
    <source>
        <dbReference type="ARBA" id="ARBA00022692"/>
    </source>
</evidence>
<evidence type="ECO:0000256" key="6">
    <source>
        <dbReference type="SAM" id="Phobius"/>
    </source>
</evidence>
<dbReference type="Pfam" id="PF00059">
    <property type="entry name" value="Lectin_C"/>
    <property type="match status" value="1"/>
</dbReference>
<feature type="domain" description="Fibronectin type-III" evidence="10">
    <location>
        <begin position="1449"/>
        <end position="1545"/>
    </location>
</feature>
<dbReference type="Gene3D" id="2.60.120.260">
    <property type="entry name" value="Galactose-binding domain-like"/>
    <property type="match status" value="1"/>
</dbReference>
<feature type="transmembrane region" description="Helical" evidence="6">
    <location>
        <begin position="1682"/>
        <end position="1705"/>
    </location>
</feature>
<feature type="domain" description="Fibronectin type-III" evidence="10">
    <location>
        <begin position="837"/>
        <end position="929"/>
    </location>
</feature>
<evidence type="ECO:0000256" key="5">
    <source>
        <dbReference type="ARBA" id="ARBA00023136"/>
    </source>
</evidence>
<dbReference type="CDD" id="cd00037">
    <property type="entry name" value="CLECT"/>
    <property type="match status" value="1"/>
</dbReference>
<dbReference type="InterPro" id="IPR008979">
    <property type="entry name" value="Galactose-bd-like_sf"/>
</dbReference>
<keyword evidence="3" id="KW-0677">Repeat</keyword>
<dbReference type="PANTHER" id="PTHR46708">
    <property type="entry name" value="TENASCIN"/>
    <property type="match status" value="1"/>
</dbReference>
<comment type="subcellular location">
    <subcellularLocation>
        <location evidence="1">Membrane</location>
        <topology evidence="1">Multi-pass membrane protein</topology>
    </subcellularLocation>
</comment>
<dbReference type="Pfam" id="PF00041">
    <property type="entry name" value="fn3"/>
    <property type="match status" value="2"/>
</dbReference>
<dbReference type="InterPro" id="IPR001304">
    <property type="entry name" value="C-type_lectin-like"/>
</dbReference>
<feature type="domain" description="Fibronectin type-III" evidence="10">
    <location>
        <begin position="1135"/>
        <end position="1228"/>
    </location>
</feature>
<sequence length="1895" mass="210833">MDWRHCDGKINLANLIKRGCHAEELLNSTKWFYGPPFLSFPEEKWPLSKLPPSKTIEVPGNNLEDLQHGSNDFAEISGRHVHKYVPIQHVNKYRSVIQHVTKHAPSHLSIYKCALGNESDSISPTGTCNTALGLGSGEISSNNITSASPQDEGWFAGRLQNEDGAWCFQNDSITSQNAFIIIDLGENKFVSGVASQGPPEKLQPHTYNHLVAFSVTYSMDQNKWTELNDKGLLFNTDSNTTSGAIDYFVSSVIVLARYVKINVTLPFSGMEIVCLRFELYGCNTDVQAMTGMEAITTPKGKIEVSWNTPVVDTTLDFNSLKASQFKPSEYVVIYRPEKGQPTDPVTTTNMSLSLEDVRLGAIYIIQLQCLIKNVFIKCGSKQVEAYPPCPSDWTGGNEYHCFLYMSEVSLFEEAKGNCLGMDVEEKLGEFSFLVDEEEQKFLSFRILPDDEYKLWLVGNACLKNDDCCKVLVRQEDGRLVEAECGEEQLTSAVCLKDHKGEGSRMRISYVNASSEGTSVSVTWSYEGIGWKTDKLQVKLWTESSGQDNPKILTYSTLEHVFSIKDLEPNSMYSVLLRPAPNIRTEEMIYQFIIIDFSAENGKFGALLTPVQISAYVIWSGSLRVVWEVAKTYSETGDVRESSKYSISHQIETPNAETKEILIESGQEFHLTPLTIQMMYTFRLGCFFANKFHPCGTASVRTDPPSQVVQVDGLFTIYEVINDTLRNFLEAEEDCQMRSGHLTSILSESEGKTLLKVLPNKKAKLWTGAKFEKNGTRHWTDGNQVTYMQMAENSGVYPSRESCCRALNEAGKVKLSGGECTERLPHICKYLFRDVMAPLSSLSIVSQKWDSFEVGWQGPSQGWFPTLYNVTVCRKTLTSNCTNHKVLKDQKSFAAQKMSEFTEYDVTVQGVLEPLASTTSAKISVFTYPKSPLRFTISPNGEITVESPMLVAMGKPEAKVSATLSRGNEQVKTVTGDVKKVTLDKLIPEESYDLLVKDQDSDWEQRISFNAVSACASTDVGVGDICLRLVKSEQGFVSAKSRCASMTIPEAVVDSISLILPELTTEFQEGIQKLKSDSDFWLDYSRQEANDQICDTQEGTLCSWYGKSQNNIVSSYCCDKTLPFVCTYKVKANLGKVTDLIPSLIGNTSLQVQWSSPPGVKWDIRRYQVGWRSMESENAQQQSQVVEDRTQIMFEDLEIGTEYEVTVTPLGAKGMMGDSEKLLVSTLEPRPQLTITVEPSGVTRVSSDILLDKGRGEQEVDVAVLQKDPETQKKRAVLVMKGPAKGVEITGLEPGGEYWVEMTPVEGKAFNYSGFFKAYPSCEKGQIQDGMVCVWAAPETKNPKEAVEVCQNSQGELLDYKTQKELTPSTKALLASHLKTQFWMDLSDSGTSAALTDGTSGNCASSKNTRIMCCSFEVTAEGELDDLKCTCCDEPRPFTCKIQARVDLGDIGDITVEDVTSRSLTLAWSMVSNTKWQQPSYLVTWESPSENRKKREADNQIVVKDSGITISDLKPGTSYKVAVAPYTETTQIGGSSKEITVSTSEEKSQQICANRNPTENTRNNLTDSCTINILKITCCTIVIIGSIFTVFVLIATRMFYIDCLAQIFSELAILGAYLCILVSSAQSYSIDNECVRAHKTLCVAVSALIQFFFQSAFLFSMLESLLLCTVLKDYLPSFCAPRSPITLMIVGFGIPALMNILLAAIASDEYSDGNHNCWLYLQGRAMLPSVLPVIIFGVLAIFLQLSLFDADEPKSTLTPTQALRARVFLKTRWACFAILVLLSVSYSTGMVGANDRNETLNYIFVAFSTALGIFMPLLRIRCDDQIREQLKRGLFASMREDLGVIRVTPAPDGYEPNPLLKMAEFDNPKYRHKQLANLGYKNNGESMVDSDPVWHR</sequence>
<dbReference type="PROSITE" id="PS01286">
    <property type="entry name" value="FA58C_2"/>
    <property type="match status" value="1"/>
</dbReference>
<evidence type="ECO:0000259" key="7">
    <source>
        <dbReference type="PROSITE" id="PS50022"/>
    </source>
</evidence>
<dbReference type="CDD" id="cd00063">
    <property type="entry name" value="FN3"/>
    <property type="match status" value="3"/>
</dbReference>
<keyword evidence="5 6" id="KW-0472">Membrane</keyword>
<dbReference type="SUPFAM" id="SSF49785">
    <property type="entry name" value="Galactose-binding domain-like"/>
    <property type="match status" value="1"/>
</dbReference>
<gene>
    <name evidence="11" type="primary">AVEN_53121-2_1</name>
    <name evidence="11" type="ORF">NPIL_631531</name>
</gene>
<dbReference type="GO" id="GO:0016020">
    <property type="term" value="C:membrane"/>
    <property type="evidence" value="ECO:0007669"/>
    <property type="project" value="UniProtKB-SubCell"/>
</dbReference>
<dbReference type="InterPro" id="IPR017981">
    <property type="entry name" value="GPCR_2-like_7TM"/>
</dbReference>
<dbReference type="PROSITE" id="PS50261">
    <property type="entry name" value="G_PROTEIN_RECEP_F2_4"/>
    <property type="match status" value="1"/>
</dbReference>
<dbReference type="InterPro" id="IPR036116">
    <property type="entry name" value="FN3_sf"/>
</dbReference>
<feature type="transmembrane region" description="Helical" evidence="6">
    <location>
        <begin position="1647"/>
        <end position="1670"/>
    </location>
</feature>
<evidence type="ECO:0000313" key="12">
    <source>
        <dbReference type="Proteomes" id="UP000887013"/>
    </source>
</evidence>
<dbReference type="SMART" id="SM00034">
    <property type="entry name" value="CLECT"/>
    <property type="match status" value="1"/>
</dbReference>
<dbReference type="Gene3D" id="3.10.100.10">
    <property type="entry name" value="Mannose-Binding Protein A, subunit A"/>
    <property type="match status" value="2"/>
</dbReference>
<dbReference type="PROSITE" id="PS50041">
    <property type="entry name" value="C_TYPE_LECTIN_2"/>
    <property type="match status" value="1"/>
</dbReference>
<feature type="transmembrane region" description="Helical" evidence="6">
    <location>
        <begin position="1725"/>
        <end position="1747"/>
    </location>
</feature>
<dbReference type="SUPFAM" id="SSF81321">
    <property type="entry name" value="Family A G protein-coupled receptor-like"/>
    <property type="match status" value="1"/>
</dbReference>
<keyword evidence="4 6" id="KW-1133">Transmembrane helix</keyword>
<comment type="caution">
    <text evidence="11">The sequence shown here is derived from an EMBL/GenBank/DDBJ whole genome shotgun (WGS) entry which is preliminary data.</text>
</comment>
<keyword evidence="12" id="KW-1185">Reference proteome</keyword>
<feature type="transmembrane region" description="Helical" evidence="6">
    <location>
        <begin position="1572"/>
        <end position="1594"/>
    </location>
</feature>
<dbReference type="GO" id="GO:0004930">
    <property type="term" value="F:G protein-coupled receptor activity"/>
    <property type="evidence" value="ECO:0007669"/>
    <property type="project" value="InterPro"/>
</dbReference>
<feature type="transmembrane region" description="Helical" evidence="6">
    <location>
        <begin position="1606"/>
        <end position="1627"/>
    </location>
</feature>
<dbReference type="InterPro" id="IPR000832">
    <property type="entry name" value="GPCR_2_secretin-like"/>
</dbReference>
<dbReference type="InterPro" id="IPR016186">
    <property type="entry name" value="C-type_lectin-like/link_sf"/>
</dbReference>
<dbReference type="Gene3D" id="1.20.1070.10">
    <property type="entry name" value="Rhodopsin 7-helix transmembrane proteins"/>
    <property type="match status" value="1"/>
</dbReference>
<name>A0A8X6UF98_NEPPI</name>
<evidence type="ECO:0000259" key="8">
    <source>
        <dbReference type="PROSITE" id="PS50041"/>
    </source>
</evidence>
<reference evidence="11" key="1">
    <citation type="submission" date="2020-08" db="EMBL/GenBank/DDBJ databases">
        <title>Multicomponent nature underlies the extraordinary mechanical properties of spider dragline silk.</title>
        <authorList>
            <person name="Kono N."/>
            <person name="Nakamura H."/>
            <person name="Mori M."/>
            <person name="Yoshida Y."/>
            <person name="Ohtoshi R."/>
            <person name="Malay A.D."/>
            <person name="Moran D.A.P."/>
            <person name="Tomita M."/>
            <person name="Numata K."/>
            <person name="Arakawa K."/>
        </authorList>
    </citation>
    <scope>NUCLEOTIDE SEQUENCE</scope>
</reference>
<evidence type="ECO:0000256" key="1">
    <source>
        <dbReference type="ARBA" id="ARBA00004141"/>
    </source>
</evidence>